<dbReference type="PANTHER" id="PTHR24067">
    <property type="entry name" value="UBIQUITIN-CONJUGATING ENZYME E2"/>
    <property type="match status" value="1"/>
</dbReference>
<dbReference type="CDD" id="cd23814">
    <property type="entry name" value="UEV_AKTIP"/>
    <property type="match status" value="1"/>
</dbReference>
<dbReference type="InterPro" id="IPR000608">
    <property type="entry name" value="UBC"/>
</dbReference>
<sequence length="250" mass="27383">MLANAFGGAATSSRPSKNASLETPKKPTTRTTAPTVAQPPDSEVATETMLAISSEYSALGHLNHCPSGMYLTPSTESLLIWLGVLFVRQGYYASSVLRFRVTFPQDYPQQPPAVSFTTDVFHPLVSQTDGAFALAPRFSPWMPKDHHVFDVLYWIKAAFKKPALDKLTERDCLNKEALRLYRESPSSFSALALQTSGLSQSPSALFDSDHPQMGGRSQGGVVFRQMAAVELVKVRKEVGLPEPRDVPVPE</sequence>
<evidence type="ECO:0000313" key="5">
    <source>
        <dbReference type="Proteomes" id="UP000054248"/>
    </source>
</evidence>
<organism evidence="4 5">
    <name type="scientific">Tulasnella calospora MUT 4182</name>
    <dbReference type="NCBI Taxonomy" id="1051891"/>
    <lineage>
        <taxon>Eukaryota</taxon>
        <taxon>Fungi</taxon>
        <taxon>Dikarya</taxon>
        <taxon>Basidiomycota</taxon>
        <taxon>Agaricomycotina</taxon>
        <taxon>Agaricomycetes</taxon>
        <taxon>Cantharellales</taxon>
        <taxon>Tulasnellaceae</taxon>
        <taxon>Tulasnella</taxon>
    </lineage>
</organism>
<evidence type="ECO:0000313" key="4">
    <source>
        <dbReference type="EMBL" id="KIO34815.1"/>
    </source>
</evidence>
<dbReference type="SMART" id="SM00212">
    <property type="entry name" value="UBCc"/>
    <property type="match status" value="1"/>
</dbReference>
<keyword evidence="5" id="KW-1185">Reference proteome</keyword>
<dbReference type="PROSITE" id="PS50127">
    <property type="entry name" value="UBC_2"/>
    <property type="match status" value="1"/>
</dbReference>
<dbReference type="AlphaFoldDB" id="A0A0C3QNL0"/>
<dbReference type="SUPFAM" id="SSF54495">
    <property type="entry name" value="UBC-like"/>
    <property type="match status" value="1"/>
</dbReference>
<feature type="domain" description="UBC core" evidence="3">
    <location>
        <begin position="47"/>
        <end position="201"/>
    </location>
</feature>
<feature type="compositionally biased region" description="Polar residues" evidence="2">
    <location>
        <begin position="10"/>
        <end position="21"/>
    </location>
</feature>
<accession>A0A0C3QNL0</accession>
<feature type="compositionally biased region" description="Low complexity" evidence="2">
    <location>
        <begin position="29"/>
        <end position="40"/>
    </location>
</feature>
<protein>
    <recommendedName>
        <fullName evidence="3">UBC core domain-containing protein</fullName>
    </recommendedName>
</protein>
<feature type="region of interest" description="Disordered" evidence="2">
    <location>
        <begin position="1"/>
        <end position="42"/>
    </location>
</feature>
<gene>
    <name evidence="4" type="ORF">M407DRAFT_90401</name>
</gene>
<evidence type="ECO:0000256" key="2">
    <source>
        <dbReference type="SAM" id="MobiDB-lite"/>
    </source>
</evidence>
<reference evidence="5" key="2">
    <citation type="submission" date="2015-01" db="EMBL/GenBank/DDBJ databases">
        <title>Evolutionary Origins and Diversification of the Mycorrhizal Mutualists.</title>
        <authorList>
            <consortium name="DOE Joint Genome Institute"/>
            <consortium name="Mycorrhizal Genomics Consortium"/>
            <person name="Kohler A."/>
            <person name="Kuo A."/>
            <person name="Nagy L.G."/>
            <person name="Floudas D."/>
            <person name="Copeland A."/>
            <person name="Barry K.W."/>
            <person name="Cichocki N."/>
            <person name="Veneault-Fourrey C."/>
            <person name="LaButti K."/>
            <person name="Lindquist E.A."/>
            <person name="Lipzen A."/>
            <person name="Lundell T."/>
            <person name="Morin E."/>
            <person name="Murat C."/>
            <person name="Riley R."/>
            <person name="Ohm R."/>
            <person name="Sun H."/>
            <person name="Tunlid A."/>
            <person name="Henrissat B."/>
            <person name="Grigoriev I.V."/>
            <person name="Hibbett D.S."/>
            <person name="Martin F."/>
        </authorList>
    </citation>
    <scope>NUCLEOTIDE SEQUENCE [LARGE SCALE GENOMIC DNA]</scope>
    <source>
        <strain evidence="5">MUT 4182</strain>
    </source>
</reference>
<dbReference type="HOGENOM" id="CLU_092140_0_0_1"/>
<dbReference type="EMBL" id="KN822942">
    <property type="protein sequence ID" value="KIO34815.1"/>
    <property type="molecule type" value="Genomic_DNA"/>
</dbReference>
<dbReference type="Pfam" id="PF00179">
    <property type="entry name" value="UQ_con"/>
    <property type="match status" value="1"/>
</dbReference>
<name>A0A0C3QNL0_9AGAM</name>
<dbReference type="Gene3D" id="3.10.110.10">
    <property type="entry name" value="Ubiquitin Conjugating Enzyme"/>
    <property type="match status" value="1"/>
</dbReference>
<dbReference type="Proteomes" id="UP000054248">
    <property type="component" value="Unassembled WGS sequence"/>
</dbReference>
<keyword evidence="1" id="KW-0833">Ubl conjugation pathway</keyword>
<dbReference type="STRING" id="1051891.A0A0C3QNL0"/>
<evidence type="ECO:0000259" key="3">
    <source>
        <dbReference type="PROSITE" id="PS50127"/>
    </source>
</evidence>
<dbReference type="InterPro" id="IPR050113">
    <property type="entry name" value="Ub_conjugating_enzyme"/>
</dbReference>
<dbReference type="OrthoDB" id="5596422at2759"/>
<dbReference type="InterPro" id="IPR016135">
    <property type="entry name" value="UBQ-conjugating_enzyme/RWD"/>
</dbReference>
<evidence type="ECO:0000256" key="1">
    <source>
        <dbReference type="ARBA" id="ARBA00022786"/>
    </source>
</evidence>
<proteinExistence type="predicted"/>
<reference evidence="4 5" key="1">
    <citation type="submission" date="2014-04" db="EMBL/GenBank/DDBJ databases">
        <authorList>
            <consortium name="DOE Joint Genome Institute"/>
            <person name="Kuo A."/>
            <person name="Girlanda M."/>
            <person name="Perotto S."/>
            <person name="Kohler A."/>
            <person name="Nagy L.G."/>
            <person name="Floudas D."/>
            <person name="Copeland A."/>
            <person name="Barry K.W."/>
            <person name="Cichocki N."/>
            <person name="Veneault-Fourrey C."/>
            <person name="LaButti K."/>
            <person name="Lindquist E.A."/>
            <person name="Lipzen A."/>
            <person name="Lundell T."/>
            <person name="Morin E."/>
            <person name="Murat C."/>
            <person name="Sun H."/>
            <person name="Tunlid A."/>
            <person name="Henrissat B."/>
            <person name="Grigoriev I.V."/>
            <person name="Hibbett D.S."/>
            <person name="Martin F."/>
            <person name="Nordberg H.P."/>
            <person name="Cantor M.N."/>
            <person name="Hua S.X."/>
        </authorList>
    </citation>
    <scope>NUCLEOTIDE SEQUENCE [LARGE SCALE GENOMIC DNA]</scope>
    <source>
        <strain evidence="4 5">MUT 4182</strain>
    </source>
</reference>